<gene>
    <name evidence="3" type="ORF">M9979_15540</name>
</gene>
<feature type="compositionally biased region" description="Low complexity" evidence="1">
    <location>
        <begin position="36"/>
        <end position="45"/>
    </location>
</feature>
<sequence length="389" mass="42075">MSRFALFLATTATIVVTGPAAAQSMQGMNMPGMTMPAKQPAAKAKPSAKSKRAPAHRATPAKRSTAPMDGMKGMDHSAMPGMQLPPSGQQPAQGAPQPMQGMDHSAMPGMSMPAGQQGHDMNGMSGMNGMAMPGMAQTGTALPAGDAPAPAPPMDHYADRMFAPAEMAKARSDMMFEQGGQPFHQVMFNLAEYQARQGRDGYRWDGEAWFGGDINRLWLKSEGEGAFREGIESAEVQALYSRAVGPYFNLQGGVRQDLGPSPKRTYATVGFEGLAPYMFEVEGALFLSTKGDLLGRLEGYYDQRITQRLVLQPRVEFNLAAQDVRENGIGRGLTDAELGLRLRYEIRRQFAPYVGVSYLAQTGRTADFTRAQGKDPTTTSFVAGVRVWF</sequence>
<evidence type="ECO:0000313" key="3">
    <source>
        <dbReference type="EMBL" id="MCP3736281.1"/>
    </source>
</evidence>
<feature type="region of interest" description="Disordered" evidence="1">
    <location>
        <begin position="35"/>
        <end position="115"/>
    </location>
</feature>
<keyword evidence="4" id="KW-1185">Reference proteome</keyword>
<proteinExistence type="predicted"/>
<protein>
    <submittedName>
        <fullName evidence="3">Copper resistance protein B</fullName>
    </submittedName>
</protein>
<feature type="signal peptide" evidence="2">
    <location>
        <begin position="1"/>
        <end position="22"/>
    </location>
</feature>
<evidence type="ECO:0000313" key="4">
    <source>
        <dbReference type="Proteomes" id="UP001139486"/>
    </source>
</evidence>
<organism evidence="3 4">
    <name type="scientific">Sphingomonas liriopis</name>
    <dbReference type="NCBI Taxonomy" id="2949094"/>
    <lineage>
        <taxon>Bacteria</taxon>
        <taxon>Pseudomonadati</taxon>
        <taxon>Pseudomonadota</taxon>
        <taxon>Alphaproteobacteria</taxon>
        <taxon>Sphingomonadales</taxon>
        <taxon>Sphingomonadaceae</taxon>
        <taxon>Sphingomonas</taxon>
    </lineage>
</organism>
<comment type="caution">
    <text evidence="3">The sequence shown here is derived from an EMBL/GenBank/DDBJ whole genome shotgun (WGS) entry which is preliminary data.</text>
</comment>
<keyword evidence="2" id="KW-0732">Signal</keyword>
<reference evidence="3" key="1">
    <citation type="submission" date="2022-05" db="EMBL/GenBank/DDBJ databases">
        <title>Sphingomonas sp. strain RP10 Genome sequencing and assembly.</title>
        <authorList>
            <person name="Kim I."/>
        </authorList>
    </citation>
    <scope>NUCLEOTIDE SEQUENCE</scope>
    <source>
        <strain evidence="3">RP10</strain>
    </source>
</reference>
<dbReference type="GO" id="GO:0009279">
    <property type="term" value="C:cell outer membrane"/>
    <property type="evidence" value="ECO:0007669"/>
    <property type="project" value="InterPro"/>
</dbReference>
<name>A0A9X2HXV2_9SPHN</name>
<feature type="compositionally biased region" description="Basic residues" evidence="1">
    <location>
        <begin position="46"/>
        <end position="55"/>
    </location>
</feature>
<dbReference type="GO" id="GO:0005507">
    <property type="term" value="F:copper ion binding"/>
    <property type="evidence" value="ECO:0007669"/>
    <property type="project" value="InterPro"/>
</dbReference>
<dbReference type="InterPro" id="IPR007939">
    <property type="entry name" value="Cu-R_B_prcur"/>
</dbReference>
<dbReference type="RefSeq" id="WP_254290271.1">
    <property type="nucleotide sequence ID" value="NZ_JAMLDY010000023.1"/>
</dbReference>
<feature type="compositionally biased region" description="Low complexity" evidence="1">
    <location>
        <begin position="85"/>
        <end position="102"/>
    </location>
</feature>
<dbReference type="AlphaFoldDB" id="A0A9X2HXV2"/>
<dbReference type="Pfam" id="PF05275">
    <property type="entry name" value="CopB"/>
    <property type="match status" value="1"/>
</dbReference>
<dbReference type="EMBL" id="JAMLDY010000023">
    <property type="protein sequence ID" value="MCP3736281.1"/>
    <property type="molecule type" value="Genomic_DNA"/>
</dbReference>
<evidence type="ECO:0000256" key="1">
    <source>
        <dbReference type="SAM" id="MobiDB-lite"/>
    </source>
</evidence>
<feature type="chain" id="PRO_5040801691" evidence="2">
    <location>
        <begin position="23"/>
        <end position="389"/>
    </location>
</feature>
<evidence type="ECO:0000256" key="2">
    <source>
        <dbReference type="SAM" id="SignalP"/>
    </source>
</evidence>
<dbReference type="GO" id="GO:0006878">
    <property type="term" value="P:intracellular copper ion homeostasis"/>
    <property type="evidence" value="ECO:0007669"/>
    <property type="project" value="InterPro"/>
</dbReference>
<dbReference type="Proteomes" id="UP001139486">
    <property type="component" value="Unassembled WGS sequence"/>
</dbReference>
<accession>A0A9X2HXV2</accession>